<dbReference type="GO" id="GO:0071949">
    <property type="term" value="F:FAD binding"/>
    <property type="evidence" value="ECO:0007669"/>
    <property type="project" value="InterPro"/>
</dbReference>
<organism evidence="8 9">
    <name type="scientific">Steccherinum ochraceum</name>
    <dbReference type="NCBI Taxonomy" id="92696"/>
    <lineage>
        <taxon>Eukaryota</taxon>
        <taxon>Fungi</taxon>
        <taxon>Dikarya</taxon>
        <taxon>Basidiomycota</taxon>
        <taxon>Agaricomycotina</taxon>
        <taxon>Agaricomycetes</taxon>
        <taxon>Polyporales</taxon>
        <taxon>Steccherinaceae</taxon>
        <taxon>Steccherinum</taxon>
    </lineage>
</organism>
<evidence type="ECO:0000313" key="8">
    <source>
        <dbReference type="EMBL" id="TCD61642.1"/>
    </source>
</evidence>
<dbReference type="Gene3D" id="3.40.50.720">
    <property type="entry name" value="NAD(P)-binding Rossmann-like Domain"/>
    <property type="match status" value="1"/>
</dbReference>
<dbReference type="Gene3D" id="3.30.9.10">
    <property type="entry name" value="D-Amino Acid Oxidase, subunit A, domain 2"/>
    <property type="match status" value="1"/>
</dbReference>
<keyword evidence="4 6" id="KW-0274">FAD</keyword>
<dbReference type="Proteomes" id="UP000292702">
    <property type="component" value="Unassembled WGS sequence"/>
</dbReference>
<dbReference type="SUPFAM" id="SSF51971">
    <property type="entry name" value="Nucleotide-binding domain"/>
    <property type="match status" value="1"/>
</dbReference>
<evidence type="ECO:0000256" key="5">
    <source>
        <dbReference type="ARBA" id="ARBA00023002"/>
    </source>
</evidence>
<feature type="domain" description="FAD dependent oxidoreductase" evidence="7">
    <location>
        <begin position="37"/>
        <end position="401"/>
    </location>
</feature>
<dbReference type="InterPro" id="IPR023209">
    <property type="entry name" value="DAO"/>
</dbReference>
<reference evidence="8 9" key="1">
    <citation type="submission" date="2018-11" db="EMBL/GenBank/DDBJ databases">
        <title>Genome assembly of Steccherinum ochraceum LE-BIN_3174, the white-rot fungus of the Steccherinaceae family (The Residual Polyporoid clade, Polyporales, Basidiomycota).</title>
        <authorList>
            <person name="Fedorova T.V."/>
            <person name="Glazunova O.A."/>
            <person name="Landesman E.O."/>
            <person name="Moiseenko K.V."/>
            <person name="Psurtseva N.V."/>
            <person name="Savinova O.S."/>
            <person name="Shakhova N.V."/>
            <person name="Tyazhelova T.V."/>
            <person name="Vasina D.V."/>
        </authorList>
    </citation>
    <scope>NUCLEOTIDE SEQUENCE [LARGE SCALE GENOMIC DNA]</scope>
    <source>
        <strain evidence="8 9">LE-BIN_3174</strain>
    </source>
</reference>
<dbReference type="STRING" id="92696.A0A4R0R3B7"/>
<evidence type="ECO:0000313" key="9">
    <source>
        <dbReference type="Proteomes" id="UP000292702"/>
    </source>
</evidence>
<comment type="caution">
    <text evidence="8">The sequence shown here is derived from an EMBL/GenBank/DDBJ whole genome shotgun (WGS) entry which is preliminary data.</text>
</comment>
<comment type="similarity">
    <text evidence="2">Belongs to the DAMOX/DASOX family.</text>
</comment>
<evidence type="ECO:0000256" key="2">
    <source>
        <dbReference type="ARBA" id="ARBA00006730"/>
    </source>
</evidence>
<evidence type="ECO:0000256" key="1">
    <source>
        <dbReference type="ARBA" id="ARBA00001974"/>
    </source>
</evidence>
<feature type="binding site" evidence="6">
    <location>
        <position position="285"/>
    </location>
    <ligand>
        <name>D-dopa</name>
        <dbReference type="ChEBI" id="CHEBI:149689"/>
    </ligand>
</feature>
<evidence type="ECO:0000256" key="3">
    <source>
        <dbReference type="ARBA" id="ARBA00022630"/>
    </source>
</evidence>
<dbReference type="PIRSF" id="PIRSF000189">
    <property type="entry name" value="D-aa_oxidase"/>
    <property type="match status" value="1"/>
</dbReference>
<dbReference type="PANTHER" id="PTHR11530">
    <property type="entry name" value="D-AMINO ACID OXIDASE"/>
    <property type="match status" value="1"/>
</dbReference>
<protein>
    <recommendedName>
        <fullName evidence="7">FAD dependent oxidoreductase domain-containing protein</fullName>
    </recommendedName>
</protein>
<feature type="binding site" evidence="6">
    <location>
        <position position="359"/>
    </location>
    <ligand>
        <name>D-dopa</name>
        <dbReference type="ChEBI" id="CHEBI:149689"/>
    </ligand>
</feature>
<feature type="binding site" evidence="6">
    <location>
        <position position="391"/>
    </location>
    <ligand>
        <name>D-dopa</name>
        <dbReference type="ChEBI" id="CHEBI:149689"/>
    </ligand>
</feature>
<proteinExistence type="inferred from homology"/>
<dbReference type="GO" id="GO:0005737">
    <property type="term" value="C:cytoplasm"/>
    <property type="evidence" value="ECO:0007669"/>
    <property type="project" value="TreeGrafter"/>
</dbReference>
<evidence type="ECO:0000259" key="7">
    <source>
        <dbReference type="Pfam" id="PF01266"/>
    </source>
</evidence>
<name>A0A4R0R3B7_9APHY</name>
<comment type="cofactor">
    <cofactor evidence="1 6">
        <name>FAD</name>
        <dbReference type="ChEBI" id="CHEBI:57692"/>
    </cofactor>
</comment>
<evidence type="ECO:0000256" key="6">
    <source>
        <dbReference type="PIRSR" id="PIRSR000189-1"/>
    </source>
</evidence>
<dbReference type="InterPro" id="IPR006076">
    <property type="entry name" value="FAD-dep_OxRdtase"/>
</dbReference>
<keyword evidence="3" id="KW-0285">Flavoprotein</keyword>
<feature type="binding site" evidence="6">
    <location>
        <position position="244"/>
    </location>
    <ligand>
        <name>FAD</name>
        <dbReference type="ChEBI" id="CHEBI:57692"/>
    </ligand>
</feature>
<evidence type="ECO:0000256" key="4">
    <source>
        <dbReference type="ARBA" id="ARBA00022827"/>
    </source>
</evidence>
<keyword evidence="9" id="KW-1185">Reference proteome</keyword>
<feature type="binding site" evidence="6">
    <location>
        <begin position="390"/>
        <end position="395"/>
    </location>
    <ligand>
        <name>FAD</name>
        <dbReference type="ChEBI" id="CHEBI:57692"/>
    </ligand>
</feature>
<dbReference type="OrthoDB" id="2015447at2759"/>
<accession>A0A4R0R3B7</accession>
<feature type="binding site" evidence="6">
    <location>
        <begin position="76"/>
        <end position="77"/>
    </location>
    <ligand>
        <name>FAD</name>
        <dbReference type="ChEBI" id="CHEBI:57692"/>
    </ligand>
</feature>
<dbReference type="EMBL" id="RWJN01000443">
    <property type="protein sequence ID" value="TCD61642.1"/>
    <property type="molecule type" value="Genomic_DNA"/>
</dbReference>
<sequence>MPGIAFSTPDVYLTKVDTELILNQGRNPRSHQQAGKRILVIGGGVTGMTTAWALLDAGYSVTIMADKWASLDDRITSQIAGALWEYPPAVCGRHTDKISIRKSKKWCMTSYRVFEKLQKILPDRELPDHGIRMIMSNFFFDKPIEESEDEYEKMLEIAEMPEIKGFKRDANLVKEHAVNQRAGVTDSYQHLSPAIDTDSYMTWLRFLVACKGAQFVTEHISGDLLAQEDELLAEYDAQAIIQCTGLSGAELAGDESVYPLRGALIRVVNDGSKFPKVTEALVMAHDYAKRDEDGGIVFIVPRNDRTLILGGLAQPHQADLDLTLDSPEIRRMRDRCNRFVPGLENAAYDPEAPLVQGLRPFRGKNVRVERELRTKEDGSVSKIIHSYGQGGAGFTLSFGCAGDVLTLLEELEAGVAPSAR</sequence>
<dbReference type="SUPFAM" id="SSF54373">
    <property type="entry name" value="FAD-linked reductases, C-terminal domain"/>
    <property type="match status" value="1"/>
</dbReference>
<dbReference type="PANTHER" id="PTHR11530:SF25">
    <property type="entry name" value="FAD DEPENDENT OXIDOREDUCTASE DOMAIN-CONTAINING PROTEIN"/>
    <property type="match status" value="1"/>
</dbReference>
<dbReference type="GO" id="GO:0003884">
    <property type="term" value="F:D-amino-acid oxidase activity"/>
    <property type="evidence" value="ECO:0007669"/>
    <property type="project" value="InterPro"/>
</dbReference>
<dbReference type="AlphaFoldDB" id="A0A4R0R3B7"/>
<gene>
    <name evidence="8" type="ORF">EIP91_008130</name>
</gene>
<dbReference type="Pfam" id="PF01266">
    <property type="entry name" value="DAO"/>
    <property type="match status" value="1"/>
</dbReference>
<dbReference type="GO" id="GO:0019478">
    <property type="term" value="P:D-amino acid catabolic process"/>
    <property type="evidence" value="ECO:0007669"/>
    <property type="project" value="TreeGrafter"/>
</dbReference>
<keyword evidence="5" id="KW-0560">Oxidoreductase</keyword>